<dbReference type="Gene3D" id="1.20.1250.20">
    <property type="entry name" value="MFS general substrate transporter like domains"/>
    <property type="match status" value="1"/>
</dbReference>
<proteinExistence type="predicted"/>
<feature type="transmembrane region" description="Helical" evidence="5">
    <location>
        <begin position="167"/>
        <end position="189"/>
    </location>
</feature>
<dbReference type="PROSITE" id="PS50850">
    <property type="entry name" value="MFS"/>
    <property type="match status" value="1"/>
</dbReference>
<keyword evidence="3 5" id="KW-1133">Transmembrane helix</keyword>
<keyword evidence="8" id="KW-1185">Reference proteome</keyword>
<comment type="subcellular location">
    <subcellularLocation>
        <location evidence="1">Membrane</location>
        <topology evidence="1">Multi-pass membrane protein</topology>
    </subcellularLocation>
</comment>
<evidence type="ECO:0000313" key="8">
    <source>
        <dbReference type="Proteomes" id="UP000799772"/>
    </source>
</evidence>
<evidence type="ECO:0000256" key="1">
    <source>
        <dbReference type="ARBA" id="ARBA00004141"/>
    </source>
</evidence>
<dbReference type="PROSITE" id="PS00217">
    <property type="entry name" value="SUGAR_TRANSPORT_2"/>
    <property type="match status" value="1"/>
</dbReference>
<keyword evidence="2 5" id="KW-0812">Transmembrane</keyword>
<protein>
    <submittedName>
        <fullName evidence="7">MFS general substrate transporter</fullName>
    </submittedName>
</protein>
<accession>A0A9P4ISI3</accession>
<feature type="transmembrane region" description="Helical" evidence="5">
    <location>
        <begin position="128"/>
        <end position="146"/>
    </location>
</feature>
<feature type="domain" description="Major facilitator superfamily (MFS) profile" evidence="6">
    <location>
        <begin position="61"/>
        <end position="517"/>
    </location>
</feature>
<dbReference type="PANTHER" id="PTHR24064">
    <property type="entry name" value="SOLUTE CARRIER FAMILY 22 MEMBER"/>
    <property type="match status" value="1"/>
</dbReference>
<dbReference type="Pfam" id="PF00083">
    <property type="entry name" value="Sugar_tr"/>
    <property type="match status" value="1"/>
</dbReference>
<feature type="transmembrane region" description="Helical" evidence="5">
    <location>
        <begin position="233"/>
        <end position="255"/>
    </location>
</feature>
<feature type="transmembrane region" description="Helical" evidence="5">
    <location>
        <begin position="420"/>
        <end position="440"/>
    </location>
</feature>
<feature type="transmembrane region" description="Helical" evidence="5">
    <location>
        <begin position="460"/>
        <end position="479"/>
    </location>
</feature>
<feature type="transmembrane region" description="Helical" evidence="5">
    <location>
        <begin position="364"/>
        <end position="386"/>
    </location>
</feature>
<dbReference type="EMBL" id="ML978121">
    <property type="protein sequence ID" value="KAF2105049.1"/>
    <property type="molecule type" value="Genomic_DNA"/>
</dbReference>
<sequence length="559" mass="62244">MQQDEPEPQQQAQPRAIRIPRWAARTIWPNHLWEVRSLRTRAQKRNHITNKLDDNGYDWLVVLVAGSGFFTDSFNLFSVNVTLPILAHLYWQNDTSERTETLIDCLTLAGSMVGQVLFGILADVRGRQRLYGVELVVVLVATVGIVESGQGIDKWMSIQAQICFWRFVMGIGIGAEYPLSAVITAEWAATDSRARMLASVFFAQPLGQMFAALVGLSAILGHGDSSNASLDKVWRIVSSVGGIPAIIAIVFRFTITDPGRWTLDVRDDGIQALLDTNKHVRSSASSSQEVPPLPEQFTRRGLWNYFIVEGNWRYLMGTSICWFLLDVTFFGLGMNNPKTLASIWESNIDSSNIRSLLISNVKQSLITVSIGSILGTLALIVVINKISRRKLLIYSFLALAGLFCLTGTSFEAARHHPAHILTIVLCGICEFVFNFGPNTLTFIIPAEIFPTRYRGTRHGIAAASGKLGSIVIQLVLFGAQHWIIGENKRGLGYLLFVFAAIMASGALFAWAWLPEIQSETKDENDRRVLKPRKLEELAEGLSSARRRGEVIRMRRIIGR</sequence>
<dbReference type="OrthoDB" id="433512at2759"/>
<keyword evidence="4 5" id="KW-0472">Membrane</keyword>
<organism evidence="7 8">
    <name type="scientific">Rhizodiscina lignyota</name>
    <dbReference type="NCBI Taxonomy" id="1504668"/>
    <lineage>
        <taxon>Eukaryota</taxon>
        <taxon>Fungi</taxon>
        <taxon>Dikarya</taxon>
        <taxon>Ascomycota</taxon>
        <taxon>Pezizomycotina</taxon>
        <taxon>Dothideomycetes</taxon>
        <taxon>Pleosporomycetidae</taxon>
        <taxon>Aulographales</taxon>
        <taxon>Rhizodiscinaceae</taxon>
        <taxon>Rhizodiscina</taxon>
    </lineage>
</organism>
<dbReference type="Proteomes" id="UP000799772">
    <property type="component" value="Unassembled WGS sequence"/>
</dbReference>
<name>A0A9P4ISI3_9PEZI</name>
<dbReference type="InterPro" id="IPR005828">
    <property type="entry name" value="MFS_sugar_transport-like"/>
</dbReference>
<dbReference type="InterPro" id="IPR036259">
    <property type="entry name" value="MFS_trans_sf"/>
</dbReference>
<dbReference type="SUPFAM" id="SSF103473">
    <property type="entry name" value="MFS general substrate transporter"/>
    <property type="match status" value="1"/>
</dbReference>
<evidence type="ECO:0000256" key="2">
    <source>
        <dbReference type="ARBA" id="ARBA00022692"/>
    </source>
</evidence>
<evidence type="ECO:0000259" key="6">
    <source>
        <dbReference type="PROSITE" id="PS50850"/>
    </source>
</evidence>
<dbReference type="GO" id="GO:0022857">
    <property type="term" value="F:transmembrane transporter activity"/>
    <property type="evidence" value="ECO:0007669"/>
    <property type="project" value="InterPro"/>
</dbReference>
<dbReference type="InterPro" id="IPR005829">
    <property type="entry name" value="Sugar_transporter_CS"/>
</dbReference>
<evidence type="ECO:0000256" key="5">
    <source>
        <dbReference type="SAM" id="Phobius"/>
    </source>
</evidence>
<feature type="transmembrane region" description="Helical" evidence="5">
    <location>
        <begin position="201"/>
        <end position="221"/>
    </location>
</feature>
<dbReference type="GO" id="GO:0016020">
    <property type="term" value="C:membrane"/>
    <property type="evidence" value="ECO:0007669"/>
    <property type="project" value="UniProtKB-SubCell"/>
</dbReference>
<dbReference type="AlphaFoldDB" id="A0A9P4ISI3"/>
<feature type="transmembrane region" description="Helical" evidence="5">
    <location>
        <begin position="491"/>
        <end position="513"/>
    </location>
</feature>
<evidence type="ECO:0000313" key="7">
    <source>
        <dbReference type="EMBL" id="KAF2105049.1"/>
    </source>
</evidence>
<reference evidence="7" key="1">
    <citation type="journal article" date="2020" name="Stud. Mycol.">
        <title>101 Dothideomycetes genomes: a test case for predicting lifestyles and emergence of pathogens.</title>
        <authorList>
            <person name="Haridas S."/>
            <person name="Albert R."/>
            <person name="Binder M."/>
            <person name="Bloem J."/>
            <person name="Labutti K."/>
            <person name="Salamov A."/>
            <person name="Andreopoulos B."/>
            <person name="Baker S."/>
            <person name="Barry K."/>
            <person name="Bills G."/>
            <person name="Bluhm B."/>
            <person name="Cannon C."/>
            <person name="Castanera R."/>
            <person name="Culley D."/>
            <person name="Daum C."/>
            <person name="Ezra D."/>
            <person name="Gonzalez J."/>
            <person name="Henrissat B."/>
            <person name="Kuo A."/>
            <person name="Liang C."/>
            <person name="Lipzen A."/>
            <person name="Lutzoni F."/>
            <person name="Magnuson J."/>
            <person name="Mondo S."/>
            <person name="Nolan M."/>
            <person name="Ohm R."/>
            <person name="Pangilinan J."/>
            <person name="Park H.-J."/>
            <person name="Ramirez L."/>
            <person name="Alfaro M."/>
            <person name="Sun H."/>
            <person name="Tritt A."/>
            <person name="Yoshinaga Y."/>
            <person name="Zwiers L.-H."/>
            <person name="Turgeon B."/>
            <person name="Goodwin S."/>
            <person name="Spatafora J."/>
            <person name="Crous P."/>
            <person name="Grigoriev I."/>
        </authorList>
    </citation>
    <scope>NUCLEOTIDE SEQUENCE</scope>
    <source>
        <strain evidence="7">CBS 133067</strain>
    </source>
</reference>
<feature type="transmembrane region" description="Helical" evidence="5">
    <location>
        <begin position="392"/>
        <end position="413"/>
    </location>
</feature>
<evidence type="ECO:0000256" key="3">
    <source>
        <dbReference type="ARBA" id="ARBA00022989"/>
    </source>
</evidence>
<comment type="caution">
    <text evidence="7">The sequence shown here is derived from an EMBL/GenBank/DDBJ whole genome shotgun (WGS) entry which is preliminary data.</text>
</comment>
<feature type="transmembrane region" description="Helical" evidence="5">
    <location>
        <begin position="312"/>
        <end position="332"/>
    </location>
</feature>
<dbReference type="InterPro" id="IPR020846">
    <property type="entry name" value="MFS_dom"/>
</dbReference>
<evidence type="ECO:0000256" key="4">
    <source>
        <dbReference type="ARBA" id="ARBA00023136"/>
    </source>
</evidence>
<gene>
    <name evidence="7" type="ORF">NA57DRAFT_29999</name>
</gene>